<dbReference type="RefSeq" id="WP_089958224.1">
    <property type="nucleotide sequence ID" value="NZ_FNAV01000005.1"/>
</dbReference>
<dbReference type="OrthoDB" id="9815400at2"/>
<feature type="transmembrane region" description="Helical" evidence="1">
    <location>
        <begin position="78"/>
        <end position="96"/>
    </location>
</feature>
<dbReference type="PANTHER" id="PTHR34989:SF1">
    <property type="entry name" value="PROTEIN HDED"/>
    <property type="match status" value="1"/>
</dbReference>
<dbReference type="STRING" id="282683.SAMN04488105_105233"/>
<accession>A0A1G7EA66</accession>
<evidence type="ECO:0000313" key="2">
    <source>
        <dbReference type="EMBL" id="SDE60562.1"/>
    </source>
</evidence>
<sequence length="185" mass="19443">MTDHNMNTERMRRGFSAPDWRWLLILGALLIVGAVVAFLKPFEASLTAVAIAAGIFALGGVLQLWIAFRDEGRSRGRAVSALMGLLILAFGIALLANPLAGIMSLTLMVAGFFLALGALRLWLGMQMRGQPGRGWIIASGAVSLVLGVLVILAIPQMAGGMLGIFLGAELLSSGIGATAMALRLR</sequence>
<feature type="transmembrane region" description="Helical" evidence="1">
    <location>
        <begin position="160"/>
        <end position="182"/>
    </location>
</feature>
<dbReference type="EMBL" id="FNAV01000005">
    <property type="protein sequence ID" value="SDE60562.1"/>
    <property type="molecule type" value="Genomic_DNA"/>
</dbReference>
<dbReference type="Proteomes" id="UP000198994">
    <property type="component" value="Unassembled WGS sequence"/>
</dbReference>
<keyword evidence="1" id="KW-1133">Transmembrane helix</keyword>
<evidence type="ECO:0000313" key="3">
    <source>
        <dbReference type="Proteomes" id="UP000198994"/>
    </source>
</evidence>
<evidence type="ECO:0000256" key="1">
    <source>
        <dbReference type="SAM" id="Phobius"/>
    </source>
</evidence>
<keyword evidence="1" id="KW-0812">Transmembrane</keyword>
<feature type="transmembrane region" description="Helical" evidence="1">
    <location>
        <begin position="20"/>
        <end position="39"/>
    </location>
</feature>
<protein>
    <submittedName>
        <fullName evidence="2">Uncharacterized membrane protein HdeD, DUF308 family</fullName>
    </submittedName>
</protein>
<feature type="transmembrane region" description="Helical" evidence="1">
    <location>
        <begin position="102"/>
        <end position="123"/>
    </location>
</feature>
<keyword evidence="1" id="KW-0472">Membrane</keyword>
<dbReference type="InterPro" id="IPR052712">
    <property type="entry name" value="Acid_resist_chaperone_HdeD"/>
</dbReference>
<name>A0A1G7EA66_9RHOB</name>
<dbReference type="AlphaFoldDB" id="A0A1G7EA66"/>
<feature type="transmembrane region" description="Helical" evidence="1">
    <location>
        <begin position="135"/>
        <end position="154"/>
    </location>
</feature>
<keyword evidence="3" id="KW-1185">Reference proteome</keyword>
<dbReference type="PANTHER" id="PTHR34989">
    <property type="entry name" value="PROTEIN HDED"/>
    <property type="match status" value="1"/>
</dbReference>
<dbReference type="GO" id="GO:0005886">
    <property type="term" value="C:plasma membrane"/>
    <property type="evidence" value="ECO:0007669"/>
    <property type="project" value="TreeGrafter"/>
</dbReference>
<dbReference type="Pfam" id="PF03729">
    <property type="entry name" value="DUF308"/>
    <property type="match status" value="1"/>
</dbReference>
<dbReference type="InterPro" id="IPR005325">
    <property type="entry name" value="DUF308_memb"/>
</dbReference>
<proteinExistence type="predicted"/>
<reference evidence="3" key="1">
    <citation type="submission" date="2016-10" db="EMBL/GenBank/DDBJ databases">
        <authorList>
            <person name="Varghese N."/>
            <person name="Submissions S."/>
        </authorList>
    </citation>
    <scope>NUCLEOTIDE SEQUENCE [LARGE SCALE GENOMIC DNA]</scope>
    <source>
        <strain evidence="3">DSM 10146</strain>
    </source>
</reference>
<feature type="transmembrane region" description="Helical" evidence="1">
    <location>
        <begin position="45"/>
        <end position="66"/>
    </location>
</feature>
<organism evidence="2 3">
    <name type="scientific">Salipiger thiooxidans</name>
    <dbReference type="NCBI Taxonomy" id="282683"/>
    <lineage>
        <taxon>Bacteria</taxon>
        <taxon>Pseudomonadati</taxon>
        <taxon>Pseudomonadota</taxon>
        <taxon>Alphaproteobacteria</taxon>
        <taxon>Rhodobacterales</taxon>
        <taxon>Roseobacteraceae</taxon>
        <taxon>Salipiger</taxon>
    </lineage>
</organism>
<gene>
    <name evidence="2" type="ORF">SAMN04488105_105233</name>
</gene>